<organism evidence="7 8">
    <name type="scientific">Micromonospora aurantiaca</name>
    <name type="common">nom. illeg.</name>
    <dbReference type="NCBI Taxonomy" id="47850"/>
    <lineage>
        <taxon>Bacteria</taxon>
        <taxon>Bacillati</taxon>
        <taxon>Actinomycetota</taxon>
        <taxon>Actinomycetes</taxon>
        <taxon>Micromonosporales</taxon>
        <taxon>Micromonosporaceae</taxon>
        <taxon>Micromonospora</taxon>
    </lineage>
</organism>
<dbReference type="InterPro" id="IPR034981">
    <property type="entry name" value="Imelysin-like_EfeO/Algp7"/>
</dbReference>
<feature type="domain" description="Imelysin-like" evidence="5">
    <location>
        <begin position="140"/>
        <end position="369"/>
    </location>
</feature>
<dbReference type="Gene3D" id="1.20.1420.20">
    <property type="entry name" value="M75 peptidase, HXXE motif"/>
    <property type="match status" value="1"/>
</dbReference>
<feature type="chain" id="PRO_5039400209" evidence="4">
    <location>
        <begin position="24"/>
        <end position="376"/>
    </location>
</feature>
<protein>
    <submittedName>
        <fullName evidence="7">Peptidase M75 family protein</fullName>
    </submittedName>
</protein>
<dbReference type="PANTHER" id="PTHR39192:SF1">
    <property type="entry name" value="IRON UPTAKE SYSTEM COMPONENT EFEO"/>
    <property type="match status" value="1"/>
</dbReference>
<comment type="subcellular location">
    <subcellularLocation>
        <location evidence="1">Periplasm</location>
    </subcellularLocation>
</comment>
<evidence type="ECO:0000256" key="3">
    <source>
        <dbReference type="ARBA" id="ARBA00022729"/>
    </source>
</evidence>
<dbReference type="InterPro" id="IPR008972">
    <property type="entry name" value="Cupredoxin"/>
</dbReference>
<dbReference type="CDD" id="cd14656">
    <property type="entry name" value="Imelysin-like_EfeO"/>
    <property type="match status" value="1"/>
</dbReference>
<dbReference type="InterPro" id="IPR050894">
    <property type="entry name" value="EfeM/EfeO_iron_uptake"/>
</dbReference>
<dbReference type="PANTHER" id="PTHR39192">
    <property type="entry name" value="IRON UPTAKE SYSTEM COMPONENT EFEO"/>
    <property type="match status" value="1"/>
</dbReference>
<accession>A0A6N3K0N1</accession>
<dbReference type="InterPro" id="IPR018976">
    <property type="entry name" value="Imelysin-like"/>
</dbReference>
<feature type="domain" description="EfeO-type cupredoxin-like" evidence="6">
    <location>
        <begin position="29"/>
        <end position="114"/>
    </location>
</feature>
<dbReference type="RefSeq" id="WP_013284201.1">
    <property type="nucleotide sequence ID" value="NZ_CBDRIQ010000001.1"/>
</dbReference>
<dbReference type="EMBL" id="CP031263">
    <property type="protein sequence ID" value="AXH90763.1"/>
    <property type="molecule type" value="Genomic_DNA"/>
</dbReference>
<evidence type="ECO:0000256" key="2">
    <source>
        <dbReference type="ARBA" id="ARBA00005989"/>
    </source>
</evidence>
<reference evidence="7 8" key="1">
    <citation type="submission" date="2018-07" db="EMBL/GenBank/DDBJ databases">
        <authorList>
            <person name="Ye Y."/>
        </authorList>
    </citation>
    <scope>NUCLEOTIDE SEQUENCE [LARGE SCALE GENOMIC DNA]</scope>
    <source>
        <strain evidence="8">H14(2018)</strain>
    </source>
</reference>
<keyword evidence="3 4" id="KW-0732">Signal</keyword>
<evidence type="ECO:0000256" key="4">
    <source>
        <dbReference type="SAM" id="SignalP"/>
    </source>
</evidence>
<dbReference type="Pfam" id="PF09375">
    <property type="entry name" value="Peptidase_M75"/>
    <property type="match status" value="1"/>
</dbReference>
<evidence type="ECO:0000259" key="6">
    <source>
        <dbReference type="Pfam" id="PF13473"/>
    </source>
</evidence>
<dbReference type="Pfam" id="PF13473">
    <property type="entry name" value="Cupredoxin_1"/>
    <property type="match status" value="1"/>
</dbReference>
<dbReference type="InterPro" id="IPR038352">
    <property type="entry name" value="Imelysin_sf"/>
</dbReference>
<evidence type="ECO:0000313" key="7">
    <source>
        <dbReference type="EMBL" id="AXH90763.1"/>
    </source>
</evidence>
<sequence>MRTTRLVAPAAAGLLAVAGLTGCGGGDDADATNGGPIAVKATDTVCEVGDTEIDAGQVTFKVTNTGSKVNEFYVYAAGDRVMGEVENIAPGLSRELRVELTAGTYETACKPGMSGRGIRGALKVSGTAATVAPDAALTQATESYQRYVRSQTAALLTKTEEFVAAVKANDVAKAKALYPVARTYWERIEPVAESFGDLDPKIDGREEVVEEGMEFTGFHRIEKDLWTTGDVSKDGPIADRLLVDVKAIVAKADAEKLTPLQLANGAKALLDEVASGKITGEEERYSHTDLWDFNANLEGSKAAIAALRPALEQRAPDLVKQLDSEFANVEATLGKHRDGDGWKLHTQLGKAELKELSDAVNALAEPVSKVAAAVAR</sequence>
<proteinExistence type="inferred from homology"/>
<dbReference type="Gene3D" id="2.60.40.420">
    <property type="entry name" value="Cupredoxins - blue copper proteins"/>
    <property type="match status" value="1"/>
</dbReference>
<evidence type="ECO:0000259" key="5">
    <source>
        <dbReference type="Pfam" id="PF09375"/>
    </source>
</evidence>
<dbReference type="AlphaFoldDB" id="A0A6N3K0N1"/>
<reference evidence="7 8" key="2">
    <citation type="submission" date="2018-08" db="EMBL/GenBank/DDBJ databases">
        <title>Streptomyces kandeliansis sp. nov., an endophytic bacterium isolated from mangrove plant.</title>
        <authorList>
            <person name="Wang R."/>
        </authorList>
    </citation>
    <scope>NUCLEOTIDE SEQUENCE [LARGE SCALE GENOMIC DNA]</scope>
    <source>
        <strain evidence="8">H14(2018)</strain>
    </source>
</reference>
<dbReference type="GO" id="GO:0042597">
    <property type="term" value="C:periplasmic space"/>
    <property type="evidence" value="ECO:0007669"/>
    <property type="project" value="UniProtKB-SubCell"/>
</dbReference>
<dbReference type="NCBIfam" id="NF041757">
    <property type="entry name" value="EfeO"/>
    <property type="match status" value="1"/>
</dbReference>
<dbReference type="Proteomes" id="UP000253958">
    <property type="component" value="Chromosome"/>
</dbReference>
<dbReference type="OMA" id="WTGWHRL"/>
<name>A0A6N3K0N1_9ACTN</name>
<gene>
    <name evidence="7" type="ORF">DVH21_12925</name>
</gene>
<evidence type="ECO:0000256" key="1">
    <source>
        <dbReference type="ARBA" id="ARBA00004418"/>
    </source>
</evidence>
<dbReference type="PROSITE" id="PS51257">
    <property type="entry name" value="PROKAR_LIPOPROTEIN"/>
    <property type="match status" value="1"/>
</dbReference>
<dbReference type="InterPro" id="IPR028096">
    <property type="entry name" value="EfeO_Cupredoxin"/>
</dbReference>
<dbReference type="InterPro" id="IPR053377">
    <property type="entry name" value="Iron_uptake_EfeM/EfeO"/>
</dbReference>
<feature type="signal peptide" evidence="4">
    <location>
        <begin position="1"/>
        <end position="23"/>
    </location>
</feature>
<evidence type="ECO:0000313" key="8">
    <source>
        <dbReference type="Proteomes" id="UP000253958"/>
    </source>
</evidence>
<comment type="similarity">
    <text evidence="2">Belongs to the EfeM/EfeO family.</text>
</comment>